<accession>M3T974</accession>
<name>M3T974_GORML</name>
<keyword evidence="2" id="KW-1185">Reference proteome</keyword>
<dbReference type="Proteomes" id="UP000035009">
    <property type="component" value="Unassembled WGS sequence"/>
</dbReference>
<dbReference type="eggNOG" id="ENOG5033WYT">
    <property type="taxonomic scope" value="Bacteria"/>
</dbReference>
<dbReference type="AlphaFoldDB" id="M3T974"/>
<proteinExistence type="predicted"/>
<reference evidence="1 2" key="1">
    <citation type="submission" date="2013-02" db="EMBL/GenBank/DDBJ databases">
        <title>Whole genome shotgun sequence of Gordonia malaquae NBRC 108250.</title>
        <authorList>
            <person name="Yoshida I."/>
            <person name="Hosoyama A."/>
            <person name="Tsuchikane K."/>
            <person name="Ando Y."/>
            <person name="Baba S."/>
            <person name="Ohji S."/>
            <person name="Hamada M."/>
            <person name="Tamura T."/>
            <person name="Yamazoe A."/>
            <person name="Yamazaki S."/>
            <person name="Fujita N."/>
        </authorList>
    </citation>
    <scope>NUCLEOTIDE SEQUENCE [LARGE SCALE GENOMIC DNA]</scope>
    <source>
        <strain evidence="1 2">NBRC 108250</strain>
    </source>
</reference>
<evidence type="ECO:0000313" key="2">
    <source>
        <dbReference type="Proteomes" id="UP000035009"/>
    </source>
</evidence>
<protein>
    <submittedName>
        <fullName evidence="1">Uncharacterized protein</fullName>
    </submittedName>
</protein>
<dbReference type="EMBL" id="BAOP01000001">
    <property type="protein sequence ID" value="GAC77991.1"/>
    <property type="molecule type" value="Genomic_DNA"/>
</dbReference>
<organism evidence="1 2">
    <name type="scientific">Gordonia malaquae NBRC 108250</name>
    <dbReference type="NCBI Taxonomy" id="1223542"/>
    <lineage>
        <taxon>Bacteria</taxon>
        <taxon>Bacillati</taxon>
        <taxon>Actinomycetota</taxon>
        <taxon>Actinomycetes</taxon>
        <taxon>Mycobacteriales</taxon>
        <taxon>Gordoniaceae</taxon>
        <taxon>Gordonia</taxon>
    </lineage>
</organism>
<dbReference type="RefSeq" id="WP_008375790.1">
    <property type="nucleotide sequence ID" value="NZ_BAOP01000001.1"/>
</dbReference>
<dbReference type="OrthoDB" id="4380191at2"/>
<sequence>MPSWILVLFTALLIVSVILLKVSRGNGPAGGFGTASAGRGYVDGTMTITSAASGAMDRNGARTCTIAGTIIGPDAPGVEVYGRVVLPSGAVEPRPGEDRPVVYKPGKEESTWRFGTLSDSVG</sequence>
<gene>
    <name evidence="1" type="ORF">GM1_001_01160</name>
</gene>
<evidence type="ECO:0000313" key="1">
    <source>
        <dbReference type="EMBL" id="GAC77991.1"/>
    </source>
</evidence>
<comment type="caution">
    <text evidence="1">The sequence shown here is derived from an EMBL/GenBank/DDBJ whole genome shotgun (WGS) entry which is preliminary data.</text>
</comment>
<dbReference type="STRING" id="410332.SAMN04488550_3381"/>